<feature type="region of interest" description="Disordered" evidence="5">
    <location>
        <begin position="1"/>
        <end position="51"/>
    </location>
</feature>
<sequence length="150" mass="15905">MVYQSSDVATGPEPSTTASSETSGSLITTSNTSNLPPPSDLPVSEENPSSGLSTGAIIAIAVTIPIVVIGALVAGFFVWRRRRRQPQYEAAAPVPQTWHEPQYVMKPYPGVAEPVHEMPASGIAVEMDSNAQPSVELPGDYTQMGPQKPM</sequence>
<evidence type="ECO:0000256" key="6">
    <source>
        <dbReference type="SAM" id="Phobius"/>
    </source>
</evidence>
<name>A0A175W8Y8_9PEZI</name>
<dbReference type="EMBL" id="LCTW02000073">
    <property type="protein sequence ID" value="KXX79921.1"/>
    <property type="molecule type" value="Genomic_DNA"/>
</dbReference>
<dbReference type="STRING" id="100816.A0A175W8Y8"/>
<organism evidence="7 8">
    <name type="scientific">Madurella mycetomatis</name>
    <dbReference type="NCBI Taxonomy" id="100816"/>
    <lineage>
        <taxon>Eukaryota</taxon>
        <taxon>Fungi</taxon>
        <taxon>Dikarya</taxon>
        <taxon>Ascomycota</taxon>
        <taxon>Pezizomycotina</taxon>
        <taxon>Sordariomycetes</taxon>
        <taxon>Sordariomycetidae</taxon>
        <taxon>Sordariales</taxon>
        <taxon>Sordariales incertae sedis</taxon>
        <taxon>Madurella</taxon>
    </lineage>
</organism>
<evidence type="ECO:0000256" key="2">
    <source>
        <dbReference type="ARBA" id="ARBA00022692"/>
    </source>
</evidence>
<comment type="subcellular location">
    <subcellularLocation>
        <location evidence="1">Membrane</location>
        <topology evidence="1">Single-pass membrane protein</topology>
    </subcellularLocation>
</comment>
<keyword evidence="4 6" id="KW-0472">Membrane</keyword>
<dbReference type="VEuPathDB" id="FungiDB:MMYC01_202277"/>
<keyword evidence="3 6" id="KW-1133">Transmembrane helix</keyword>
<reference evidence="7 8" key="1">
    <citation type="journal article" date="2016" name="Genome Announc.">
        <title>Genome Sequence of Madurella mycetomatis mm55, Isolated from a Human Mycetoma Case in Sudan.</title>
        <authorList>
            <person name="Smit S."/>
            <person name="Derks M.F."/>
            <person name="Bervoets S."/>
            <person name="Fahal A."/>
            <person name="van Leeuwen W."/>
            <person name="van Belkum A."/>
            <person name="van de Sande W.W."/>
        </authorList>
    </citation>
    <scope>NUCLEOTIDE SEQUENCE [LARGE SCALE GENOMIC DNA]</scope>
    <source>
        <strain evidence="8">mm55</strain>
    </source>
</reference>
<dbReference type="GO" id="GO:0071944">
    <property type="term" value="C:cell periphery"/>
    <property type="evidence" value="ECO:0007669"/>
    <property type="project" value="UniProtKB-ARBA"/>
</dbReference>
<dbReference type="GO" id="GO:0016020">
    <property type="term" value="C:membrane"/>
    <property type="evidence" value="ECO:0007669"/>
    <property type="project" value="UniProtKB-SubCell"/>
</dbReference>
<feature type="transmembrane region" description="Helical" evidence="6">
    <location>
        <begin position="56"/>
        <end position="79"/>
    </location>
</feature>
<proteinExistence type="predicted"/>
<dbReference type="Proteomes" id="UP000078237">
    <property type="component" value="Unassembled WGS sequence"/>
</dbReference>
<gene>
    <name evidence="7" type="ORF">MMYC01_202277</name>
</gene>
<comment type="caution">
    <text evidence="7">The sequence shown here is derived from an EMBL/GenBank/DDBJ whole genome shotgun (WGS) entry which is preliminary data.</text>
</comment>
<evidence type="ECO:0000256" key="5">
    <source>
        <dbReference type="SAM" id="MobiDB-lite"/>
    </source>
</evidence>
<evidence type="ECO:0000256" key="4">
    <source>
        <dbReference type="ARBA" id="ARBA00023136"/>
    </source>
</evidence>
<accession>A0A175W8Y8</accession>
<keyword evidence="8" id="KW-1185">Reference proteome</keyword>
<dbReference type="AlphaFoldDB" id="A0A175W8Y8"/>
<evidence type="ECO:0000313" key="7">
    <source>
        <dbReference type="EMBL" id="KXX79921.1"/>
    </source>
</evidence>
<evidence type="ECO:0000256" key="3">
    <source>
        <dbReference type="ARBA" id="ARBA00022989"/>
    </source>
</evidence>
<dbReference type="GO" id="GO:0016301">
    <property type="term" value="F:kinase activity"/>
    <property type="evidence" value="ECO:0007669"/>
    <property type="project" value="UniProtKB-KW"/>
</dbReference>
<feature type="compositionally biased region" description="Low complexity" evidence="5">
    <location>
        <begin position="9"/>
        <end position="25"/>
    </location>
</feature>
<dbReference type="InterPro" id="IPR051694">
    <property type="entry name" value="Immunoregulatory_rcpt-like"/>
</dbReference>
<evidence type="ECO:0000256" key="1">
    <source>
        <dbReference type="ARBA" id="ARBA00004167"/>
    </source>
</evidence>
<evidence type="ECO:0000313" key="8">
    <source>
        <dbReference type="Proteomes" id="UP000078237"/>
    </source>
</evidence>
<protein>
    <submittedName>
        <fullName evidence="7">Proline-rich receptor-like protein kinase PERK9</fullName>
    </submittedName>
</protein>
<dbReference type="PANTHER" id="PTHR15549">
    <property type="entry name" value="PAIRED IMMUNOGLOBULIN-LIKE TYPE 2 RECEPTOR"/>
    <property type="match status" value="1"/>
</dbReference>
<keyword evidence="2 6" id="KW-0812">Transmembrane</keyword>